<keyword evidence="2" id="KW-1185">Reference proteome</keyword>
<accession>A0A453NE43</accession>
<reference evidence="2" key="2">
    <citation type="journal article" date="2017" name="Nat. Plants">
        <title>The Aegilops tauschii genome reveals multiple impacts of transposons.</title>
        <authorList>
            <person name="Zhao G."/>
            <person name="Zou C."/>
            <person name="Li K."/>
            <person name="Wang K."/>
            <person name="Li T."/>
            <person name="Gao L."/>
            <person name="Zhang X."/>
            <person name="Wang H."/>
            <person name="Yang Z."/>
            <person name="Liu X."/>
            <person name="Jiang W."/>
            <person name="Mao L."/>
            <person name="Kong X."/>
            <person name="Jiao Y."/>
            <person name="Jia J."/>
        </authorList>
    </citation>
    <scope>NUCLEOTIDE SEQUENCE [LARGE SCALE GENOMIC DNA]</scope>
    <source>
        <strain evidence="2">cv. AL8/78</strain>
    </source>
</reference>
<reference evidence="1" key="3">
    <citation type="journal article" date="2017" name="Nature">
        <title>Genome sequence of the progenitor of the wheat D genome Aegilops tauschii.</title>
        <authorList>
            <person name="Luo M.C."/>
            <person name="Gu Y.Q."/>
            <person name="Puiu D."/>
            <person name="Wang H."/>
            <person name="Twardziok S.O."/>
            <person name="Deal K.R."/>
            <person name="Huo N."/>
            <person name="Zhu T."/>
            <person name="Wang L."/>
            <person name="Wang Y."/>
            <person name="McGuire P.E."/>
            <person name="Liu S."/>
            <person name="Long H."/>
            <person name="Ramasamy R.K."/>
            <person name="Rodriguez J.C."/>
            <person name="Van S.L."/>
            <person name="Yuan L."/>
            <person name="Wang Z."/>
            <person name="Xia Z."/>
            <person name="Xiao L."/>
            <person name="Anderson O.D."/>
            <person name="Ouyang S."/>
            <person name="Liang Y."/>
            <person name="Zimin A.V."/>
            <person name="Pertea G."/>
            <person name="Qi P."/>
            <person name="Bennetzen J.L."/>
            <person name="Dai X."/>
            <person name="Dawson M.W."/>
            <person name="Muller H.G."/>
            <person name="Kugler K."/>
            <person name="Rivarola-Duarte L."/>
            <person name="Spannagl M."/>
            <person name="Mayer K.F.X."/>
            <person name="Lu F.H."/>
            <person name="Bevan M.W."/>
            <person name="Leroy P."/>
            <person name="Li P."/>
            <person name="You F.M."/>
            <person name="Sun Q."/>
            <person name="Liu Z."/>
            <person name="Lyons E."/>
            <person name="Wicker T."/>
            <person name="Salzberg S.L."/>
            <person name="Devos K.M."/>
            <person name="Dvorak J."/>
        </authorList>
    </citation>
    <scope>NUCLEOTIDE SEQUENCE [LARGE SCALE GENOMIC DNA]</scope>
    <source>
        <strain evidence="1">cv. AL8/78</strain>
    </source>
</reference>
<dbReference type="Gramene" id="AET6Gv20347600.8">
    <property type="protein sequence ID" value="AET6Gv20347600.8"/>
    <property type="gene ID" value="AET6Gv20347600"/>
</dbReference>
<reference evidence="1" key="5">
    <citation type="journal article" date="2021" name="G3 (Bethesda)">
        <title>Aegilops tauschii genome assembly Aet v5.0 features greater sequence contiguity and improved annotation.</title>
        <authorList>
            <person name="Wang L."/>
            <person name="Zhu T."/>
            <person name="Rodriguez J.C."/>
            <person name="Deal K.R."/>
            <person name="Dubcovsky J."/>
            <person name="McGuire P.E."/>
            <person name="Lux T."/>
            <person name="Spannagl M."/>
            <person name="Mayer K.F.X."/>
            <person name="Baldrich P."/>
            <person name="Meyers B.C."/>
            <person name="Huo N."/>
            <person name="Gu Y.Q."/>
            <person name="Zhou H."/>
            <person name="Devos K.M."/>
            <person name="Bennetzen J.L."/>
            <person name="Unver T."/>
            <person name="Budak H."/>
            <person name="Gulick P.J."/>
            <person name="Galiba G."/>
            <person name="Kalapos B."/>
            <person name="Nelson D.R."/>
            <person name="Li P."/>
            <person name="You F.M."/>
            <person name="Luo M.C."/>
            <person name="Dvorak J."/>
        </authorList>
    </citation>
    <scope>NUCLEOTIDE SEQUENCE [LARGE SCALE GENOMIC DNA]</scope>
    <source>
        <strain evidence="1">cv. AL8/78</strain>
    </source>
</reference>
<reference evidence="1" key="4">
    <citation type="submission" date="2019-03" db="UniProtKB">
        <authorList>
            <consortium name="EnsemblPlants"/>
        </authorList>
    </citation>
    <scope>IDENTIFICATION</scope>
</reference>
<organism evidence="1 2">
    <name type="scientific">Aegilops tauschii subsp. strangulata</name>
    <name type="common">Goatgrass</name>
    <dbReference type="NCBI Taxonomy" id="200361"/>
    <lineage>
        <taxon>Eukaryota</taxon>
        <taxon>Viridiplantae</taxon>
        <taxon>Streptophyta</taxon>
        <taxon>Embryophyta</taxon>
        <taxon>Tracheophyta</taxon>
        <taxon>Spermatophyta</taxon>
        <taxon>Magnoliopsida</taxon>
        <taxon>Liliopsida</taxon>
        <taxon>Poales</taxon>
        <taxon>Poaceae</taxon>
        <taxon>BOP clade</taxon>
        <taxon>Pooideae</taxon>
        <taxon>Triticodae</taxon>
        <taxon>Triticeae</taxon>
        <taxon>Triticinae</taxon>
        <taxon>Aegilops</taxon>
    </lineage>
</organism>
<evidence type="ECO:0000313" key="2">
    <source>
        <dbReference type="Proteomes" id="UP000015105"/>
    </source>
</evidence>
<proteinExistence type="predicted"/>
<dbReference type="Proteomes" id="UP000015105">
    <property type="component" value="Chromosome 6D"/>
</dbReference>
<reference evidence="2" key="1">
    <citation type="journal article" date="2014" name="Science">
        <title>Ancient hybridizations among the ancestral genomes of bread wheat.</title>
        <authorList>
            <consortium name="International Wheat Genome Sequencing Consortium,"/>
            <person name="Marcussen T."/>
            <person name="Sandve S.R."/>
            <person name="Heier L."/>
            <person name="Spannagl M."/>
            <person name="Pfeifer M."/>
            <person name="Jakobsen K.S."/>
            <person name="Wulff B.B."/>
            <person name="Steuernagel B."/>
            <person name="Mayer K.F."/>
            <person name="Olsen O.A."/>
        </authorList>
    </citation>
    <scope>NUCLEOTIDE SEQUENCE [LARGE SCALE GENOMIC DNA]</scope>
    <source>
        <strain evidence="2">cv. AL8/78</strain>
    </source>
</reference>
<protein>
    <submittedName>
        <fullName evidence="1">Uncharacterized protein</fullName>
    </submittedName>
</protein>
<dbReference type="EnsemblPlants" id="AET6Gv20347600.8">
    <property type="protein sequence ID" value="AET6Gv20347600.8"/>
    <property type="gene ID" value="AET6Gv20347600"/>
</dbReference>
<dbReference type="AlphaFoldDB" id="A0A453NE43"/>
<name>A0A453NE43_AEGTS</name>
<evidence type="ECO:0000313" key="1">
    <source>
        <dbReference type="EnsemblPlants" id="AET6Gv20347600.8"/>
    </source>
</evidence>
<sequence>MMEAIEKTDAAGTPRVVCLAATIHQCSESSVCSIIAATSSGWWCFRFPAGLQCNT</sequence>